<name>A0A268S100_SHOCL</name>
<evidence type="ECO:0000313" key="3">
    <source>
        <dbReference type="Proteomes" id="UP000216133"/>
    </source>
</evidence>
<dbReference type="EMBL" id="NPBS01000042">
    <property type="protein sequence ID" value="PAF26184.1"/>
    <property type="molecule type" value="Genomic_DNA"/>
</dbReference>
<accession>A0A268S100</accession>
<dbReference type="AlphaFoldDB" id="A0A268S100"/>
<protein>
    <recommendedName>
        <fullName evidence="5">LXG domain-containing protein</fullName>
    </recommendedName>
</protein>
<reference evidence="3 4" key="1">
    <citation type="submission" date="2017-07" db="EMBL/GenBank/DDBJ databases">
        <title>Isolation and whole genome analysis of endospore-forming bacteria from heroin.</title>
        <authorList>
            <person name="Kalinowski J."/>
            <person name="Ahrens B."/>
            <person name="Al-Dilaimi A."/>
            <person name="Winkler A."/>
            <person name="Wibberg D."/>
            <person name="Schleenbecker U."/>
            <person name="Ruckert C."/>
            <person name="Wolfel R."/>
            <person name="Grass G."/>
        </authorList>
    </citation>
    <scope>NUCLEOTIDE SEQUENCE [LARGE SCALE GENOMIC DNA]</scope>
    <source>
        <strain evidence="2 3">7523-2</strain>
        <strain evidence="1 4">7539</strain>
    </source>
</reference>
<evidence type="ECO:0000313" key="2">
    <source>
        <dbReference type="EMBL" id="PAF26184.1"/>
    </source>
</evidence>
<evidence type="ECO:0000313" key="1">
    <source>
        <dbReference type="EMBL" id="PAE88608.1"/>
    </source>
</evidence>
<dbReference type="EMBL" id="NPCC01000015">
    <property type="protein sequence ID" value="PAE88608.1"/>
    <property type="molecule type" value="Genomic_DNA"/>
</dbReference>
<comment type="caution">
    <text evidence="2">The sequence shown here is derived from an EMBL/GenBank/DDBJ whole genome shotgun (WGS) entry which is preliminary data.</text>
</comment>
<sequence>MLVGPDKIEISDEQLNKLNDTYAELLEEVTSILTDFFTPFELMKSEGIFTGESADAFAESSALIKEYLLTRFSLSLEELQAAAATFQQKINEVEPFTG</sequence>
<evidence type="ECO:0008006" key="5">
    <source>
        <dbReference type="Google" id="ProtNLM"/>
    </source>
</evidence>
<gene>
    <name evidence="2" type="ORF">CHH61_09895</name>
    <name evidence="1" type="ORF">CHH72_13285</name>
</gene>
<evidence type="ECO:0000313" key="4">
    <source>
        <dbReference type="Proteomes" id="UP000216207"/>
    </source>
</evidence>
<dbReference type="Proteomes" id="UP000216207">
    <property type="component" value="Unassembled WGS sequence"/>
</dbReference>
<organism evidence="2 3">
    <name type="scientific">Shouchella clausii</name>
    <name type="common">Alkalihalobacillus clausii</name>
    <dbReference type="NCBI Taxonomy" id="79880"/>
    <lineage>
        <taxon>Bacteria</taxon>
        <taxon>Bacillati</taxon>
        <taxon>Bacillota</taxon>
        <taxon>Bacilli</taxon>
        <taxon>Bacillales</taxon>
        <taxon>Bacillaceae</taxon>
        <taxon>Shouchella</taxon>
    </lineage>
</organism>
<dbReference type="Proteomes" id="UP000216133">
    <property type="component" value="Unassembled WGS sequence"/>
</dbReference>
<proteinExistence type="predicted"/>
<dbReference type="RefSeq" id="WP_035205099.1">
    <property type="nucleotide sequence ID" value="NZ_CP012475.1"/>
</dbReference>